<dbReference type="InterPro" id="IPR010987">
    <property type="entry name" value="Glutathione-S-Trfase_C-like"/>
</dbReference>
<evidence type="ECO:0000313" key="6">
    <source>
        <dbReference type="Proteomes" id="UP000317422"/>
    </source>
</evidence>
<reference evidence="5 6" key="1">
    <citation type="submission" date="2019-06" db="EMBL/GenBank/DDBJ databases">
        <title>Sequencing the genomes of 1000 actinobacteria strains.</title>
        <authorList>
            <person name="Klenk H.-P."/>
        </authorList>
    </citation>
    <scope>NUCLEOTIDE SEQUENCE [LARGE SCALE GENOMIC DNA]</scope>
    <source>
        <strain evidence="5 6">DSM 45015</strain>
    </source>
</reference>
<feature type="site" description="Lowers pKa of active site Cys" evidence="3">
    <location>
        <position position="250"/>
    </location>
</feature>
<sequence>MKTVTTATPVDFDTFGDYGSYMTKPRGEAFERPAYPFRERIGSQRFPAESGRYHIYASYACPWAHRSLIVRKLKGLEDAVSVGIVDPIRDGRGWAFREGEGHGPDTVGHFALLREAYEASEPGYDGHISVPVLWDTHTRRIVSNNFPDITIDLNECFNAWATKAIDLYPESMRSEIDDLNRRIYATVNNGVYRCGFAPSQEAYDNAVAALFTTLDDLEERLSTRRYLLGDRITEADVRLWVTLARFDIVYATHFKTNVRRLVDYPNLWGYTRDLYSLPAFRETTDFDHIKRHYYVTHGALNPKRIVPAGPVTDFDAPHDRARLSEHDPHAQVISPRQGG</sequence>
<dbReference type="SFLD" id="SFLDG01206">
    <property type="entry name" value="Xi.1"/>
    <property type="match status" value="1"/>
</dbReference>
<organism evidence="5 6">
    <name type="scientific">Haloactinospora alba</name>
    <dbReference type="NCBI Taxonomy" id="405555"/>
    <lineage>
        <taxon>Bacteria</taxon>
        <taxon>Bacillati</taxon>
        <taxon>Actinomycetota</taxon>
        <taxon>Actinomycetes</taxon>
        <taxon>Streptosporangiales</taxon>
        <taxon>Nocardiopsidaceae</taxon>
        <taxon>Haloactinospora</taxon>
    </lineage>
</organism>
<feature type="active site" description="Proton donor/acceptor" evidence="1">
    <location>
        <position position="192"/>
    </location>
</feature>
<dbReference type="InterPro" id="IPR036249">
    <property type="entry name" value="Thioredoxin-like_sf"/>
</dbReference>
<dbReference type="InterPro" id="IPR016639">
    <property type="entry name" value="GST_Omega/GSH"/>
</dbReference>
<dbReference type="InterPro" id="IPR047047">
    <property type="entry name" value="GST_Omega-like_C"/>
</dbReference>
<accession>A0A543NJ28</accession>
<evidence type="ECO:0000256" key="2">
    <source>
        <dbReference type="PIRSR" id="PIRSR015753-2"/>
    </source>
</evidence>
<dbReference type="GO" id="GO:0004364">
    <property type="term" value="F:glutathione transferase activity"/>
    <property type="evidence" value="ECO:0007669"/>
    <property type="project" value="InterPro"/>
</dbReference>
<evidence type="ECO:0000256" key="3">
    <source>
        <dbReference type="PIRSR" id="PIRSR015753-3"/>
    </source>
</evidence>
<dbReference type="SUPFAM" id="SSF47616">
    <property type="entry name" value="GST C-terminal domain-like"/>
    <property type="match status" value="1"/>
</dbReference>
<dbReference type="SFLD" id="SFLDG01148">
    <property type="entry name" value="Xi_(cytGST)"/>
    <property type="match status" value="1"/>
</dbReference>
<evidence type="ECO:0000259" key="4">
    <source>
        <dbReference type="PROSITE" id="PS50405"/>
    </source>
</evidence>
<feature type="domain" description="GST C-terminal" evidence="4">
    <location>
        <begin position="158"/>
        <end position="293"/>
    </location>
</feature>
<feature type="site" description="Lowers pKa of active site Cys" evidence="3">
    <location>
        <position position="293"/>
    </location>
</feature>
<protein>
    <submittedName>
        <fullName evidence="5">Putative glutathione S-transferase</fullName>
    </submittedName>
</protein>
<dbReference type="Gene3D" id="1.20.1050.10">
    <property type="match status" value="1"/>
</dbReference>
<dbReference type="PROSITE" id="PS50405">
    <property type="entry name" value="GST_CTER"/>
    <property type="match status" value="1"/>
</dbReference>
<keyword evidence="5" id="KW-0808">Transferase</keyword>
<feature type="active site" description="Nucleophile" evidence="1">
    <location>
        <position position="61"/>
    </location>
</feature>
<gene>
    <name evidence="5" type="ORF">FHX37_1763</name>
</gene>
<dbReference type="RefSeq" id="WP_246062201.1">
    <property type="nucleotide sequence ID" value="NZ_VFQC01000001.1"/>
</dbReference>
<dbReference type="SUPFAM" id="SSF52833">
    <property type="entry name" value="Thioredoxin-like"/>
    <property type="match status" value="1"/>
</dbReference>
<evidence type="ECO:0000256" key="1">
    <source>
        <dbReference type="PIRSR" id="PIRSR015753-1"/>
    </source>
</evidence>
<dbReference type="GO" id="GO:0005737">
    <property type="term" value="C:cytoplasm"/>
    <property type="evidence" value="ECO:0007669"/>
    <property type="project" value="TreeGrafter"/>
</dbReference>
<dbReference type="InterPro" id="IPR040079">
    <property type="entry name" value="Glutathione_S-Trfase"/>
</dbReference>
<evidence type="ECO:0000313" key="5">
    <source>
        <dbReference type="EMBL" id="TQN31842.1"/>
    </source>
</evidence>
<feature type="binding site" evidence="2">
    <location>
        <position position="94"/>
    </location>
    <ligand>
        <name>glutathione</name>
        <dbReference type="ChEBI" id="CHEBI:57925"/>
    </ligand>
</feature>
<proteinExistence type="predicted"/>
<dbReference type="PANTHER" id="PTHR32419">
    <property type="entry name" value="GLUTATHIONYL-HYDROQUINONE REDUCTASE"/>
    <property type="match status" value="1"/>
</dbReference>
<dbReference type="CDD" id="cd03190">
    <property type="entry name" value="GST_C_Omega_like"/>
    <property type="match status" value="1"/>
</dbReference>
<dbReference type="Proteomes" id="UP000317422">
    <property type="component" value="Unassembled WGS sequence"/>
</dbReference>
<dbReference type="Pfam" id="PF13410">
    <property type="entry name" value="GST_C_2"/>
    <property type="match status" value="1"/>
</dbReference>
<dbReference type="Pfam" id="PF13409">
    <property type="entry name" value="GST_N_2"/>
    <property type="match status" value="1"/>
</dbReference>
<name>A0A543NJ28_9ACTN</name>
<dbReference type="EMBL" id="VFQC01000001">
    <property type="protein sequence ID" value="TQN31842.1"/>
    <property type="molecule type" value="Genomic_DNA"/>
</dbReference>
<dbReference type="AlphaFoldDB" id="A0A543NJ28"/>
<keyword evidence="6" id="KW-1185">Reference proteome</keyword>
<dbReference type="Gene3D" id="3.40.30.10">
    <property type="entry name" value="Glutaredoxin"/>
    <property type="match status" value="1"/>
</dbReference>
<dbReference type="InterPro" id="IPR036282">
    <property type="entry name" value="Glutathione-S-Trfase_C_sf"/>
</dbReference>
<dbReference type="SFLD" id="SFLDS00019">
    <property type="entry name" value="Glutathione_Transferase_(cytos"/>
    <property type="match status" value="1"/>
</dbReference>
<dbReference type="PANTHER" id="PTHR32419:SF6">
    <property type="entry name" value="GLUTATHIONE S-TRANSFERASE OMEGA-LIKE 1-RELATED"/>
    <property type="match status" value="1"/>
</dbReference>
<dbReference type="PIRSF" id="PIRSF015753">
    <property type="entry name" value="GST"/>
    <property type="match status" value="1"/>
</dbReference>
<comment type="caution">
    <text evidence="5">The sequence shown here is derived from an EMBL/GenBank/DDBJ whole genome shotgun (WGS) entry which is preliminary data.</text>
</comment>
<dbReference type="InterPro" id="IPR004045">
    <property type="entry name" value="Glutathione_S-Trfase_N"/>
</dbReference>